<dbReference type="InterPro" id="IPR000182">
    <property type="entry name" value="GNAT_dom"/>
</dbReference>
<dbReference type="OrthoDB" id="66776at2"/>
<evidence type="ECO:0000313" key="2">
    <source>
        <dbReference type="EMBL" id="MRG86018.1"/>
    </source>
</evidence>
<dbReference type="Proteomes" id="UP000480185">
    <property type="component" value="Unassembled WGS sequence"/>
</dbReference>
<feature type="domain" description="N-acetyltransferase" evidence="1">
    <location>
        <begin position="9"/>
        <end position="163"/>
    </location>
</feature>
<accession>A0A6G1X5B9</accession>
<dbReference type="RefSeq" id="WP_153727939.1">
    <property type="nucleotide sequence ID" value="NZ_WJNH01000003.1"/>
</dbReference>
<proteinExistence type="predicted"/>
<evidence type="ECO:0000259" key="1">
    <source>
        <dbReference type="PROSITE" id="PS51186"/>
    </source>
</evidence>
<dbReference type="AlphaFoldDB" id="A0A6G1X5B9"/>
<reference evidence="2 3" key="1">
    <citation type="submission" date="2019-11" db="EMBL/GenBank/DDBJ databases">
        <authorList>
            <person name="Li J."/>
        </authorList>
    </citation>
    <scope>NUCLEOTIDE SEQUENCE [LARGE SCALE GENOMIC DNA]</scope>
    <source>
        <strain evidence="2 3">J4</strain>
    </source>
</reference>
<gene>
    <name evidence="2" type="ORF">GH754_06700</name>
</gene>
<dbReference type="Pfam" id="PF00583">
    <property type="entry name" value="Acetyltransf_1"/>
    <property type="match status" value="1"/>
</dbReference>
<dbReference type="PROSITE" id="PS51186">
    <property type="entry name" value="GNAT"/>
    <property type="match status" value="1"/>
</dbReference>
<organism evidence="2 3">
    <name type="scientific">Salinibacillus xinjiangensis</name>
    <dbReference type="NCBI Taxonomy" id="1229268"/>
    <lineage>
        <taxon>Bacteria</taxon>
        <taxon>Bacillati</taxon>
        <taxon>Bacillota</taxon>
        <taxon>Bacilli</taxon>
        <taxon>Bacillales</taxon>
        <taxon>Bacillaceae</taxon>
        <taxon>Salinibacillus</taxon>
    </lineage>
</organism>
<dbReference type="SUPFAM" id="SSF55729">
    <property type="entry name" value="Acyl-CoA N-acyltransferases (Nat)"/>
    <property type="match status" value="1"/>
</dbReference>
<dbReference type="EMBL" id="WJNH01000003">
    <property type="protein sequence ID" value="MRG86018.1"/>
    <property type="molecule type" value="Genomic_DNA"/>
</dbReference>
<keyword evidence="3" id="KW-1185">Reference proteome</keyword>
<name>A0A6G1X5B9_9BACI</name>
<comment type="caution">
    <text evidence="2">The sequence shown here is derived from an EMBL/GenBank/DDBJ whole genome shotgun (WGS) entry which is preliminary data.</text>
</comment>
<sequence length="163" mass="18433">MSTNSTISVTLDFYKEEYKSNLSDYHLSEEQSRYAPVPLKALLQCEEDGTRYPVVILYNGVPAGFFILHGWEGVKAYSDNKDAILLRGYSVNSKFQGKGIAKESLIVLDSFVKREFPSKSEIILAVNHKNKIAQHVYKKGGFVDKGVRVMGRKGELFILHKEL</sequence>
<keyword evidence="2" id="KW-0808">Transferase</keyword>
<dbReference type="Gene3D" id="3.40.630.30">
    <property type="match status" value="1"/>
</dbReference>
<evidence type="ECO:0000313" key="3">
    <source>
        <dbReference type="Proteomes" id="UP000480185"/>
    </source>
</evidence>
<dbReference type="GO" id="GO:0016747">
    <property type="term" value="F:acyltransferase activity, transferring groups other than amino-acyl groups"/>
    <property type="evidence" value="ECO:0007669"/>
    <property type="project" value="InterPro"/>
</dbReference>
<dbReference type="InterPro" id="IPR016181">
    <property type="entry name" value="Acyl_CoA_acyltransferase"/>
</dbReference>
<protein>
    <submittedName>
        <fullName evidence="2">GNAT family N-acetyltransferase</fullName>
    </submittedName>
</protein>